<evidence type="ECO:0000313" key="2">
    <source>
        <dbReference type="Proteomes" id="UP000287651"/>
    </source>
</evidence>
<accession>A0A427AY63</accession>
<organism evidence="1 2">
    <name type="scientific">Ensete ventricosum</name>
    <name type="common">Abyssinian banana</name>
    <name type="synonym">Musa ensete</name>
    <dbReference type="NCBI Taxonomy" id="4639"/>
    <lineage>
        <taxon>Eukaryota</taxon>
        <taxon>Viridiplantae</taxon>
        <taxon>Streptophyta</taxon>
        <taxon>Embryophyta</taxon>
        <taxon>Tracheophyta</taxon>
        <taxon>Spermatophyta</taxon>
        <taxon>Magnoliopsida</taxon>
        <taxon>Liliopsida</taxon>
        <taxon>Zingiberales</taxon>
        <taxon>Musaceae</taxon>
        <taxon>Ensete</taxon>
    </lineage>
</organism>
<dbReference type="Proteomes" id="UP000287651">
    <property type="component" value="Unassembled WGS sequence"/>
</dbReference>
<dbReference type="AlphaFoldDB" id="A0A427AY63"/>
<sequence length="116" mass="12191">MWPRVQATWGTLASRVSWLLEVTLRPRTIGHKRCLGGQGVTTSDQTAYKGGRLRLGLLARAIAHGQAKRGSQPRPARKGRALTGMVVAGRGDACGHGTCPLAGRCGLHEGGNSSGH</sequence>
<reference evidence="1 2" key="1">
    <citation type="journal article" date="2014" name="Agronomy (Basel)">
        <title>A Draft Genome Sequence for Ensete ventricosum, the Drought-Tolerant Tree Against Hunger.</title>
        <authorList>
            <person name="Harrison J."/>
            <person name="Moore K.A."/>
            <person name="Paszkiewicz K."/>
            <person name="Jones T."/>
            <person name="Grant M."/>
            <person name="Ambacheew D."/>
            <person name="Muzemil S."/>
            <person name="Studholme D.J."/>
        </authorList>
    </citation>
    <scope>NUCLEOTIDE SEQUENCE [LARGE SCALE GENOMIC DNA]</scope>
</reference>
<proteinExistence type="predicted"/>
<comment type="caution">
    <text evidence="1">The sequence shown here is derived from an EMBL/GenBank/DDBJ whole genome shotgun (WGS) entry which is preliminary data.</text>
</comment>
<protein>
    <submittedName>
        <fullName evidence="1">Uncharacterized protein</fullName>
    </submittedName>
</protein>
<evidence type="ECO:0000313" key="1">
    <source>
        <dbReference type="EMBL" id="RRT81204.1"/>
    </source>
</evidence>
<name>A0A427AY63_ENSVE</name>
<gene>
    <name evidence="1" type="ORF">B296_00009178</name>
</gene>
<dbReference type="EMBL" id="AMZH03000969">
    <property type="protein sequence ID" value="RRT81204.1"/>
    <property type="molecule type" value="Genomic_DNA"/>
</dbReference>